<feature type="region of interest" description="Disordered" evidence="1">
    <location>
        <begin position="1"/>
        <end position="30"/>
    </location>
</feature>
<sequence>MPLGTKSSTTNISEPTTLRKSTVSNTPSSASSFAARRDNYIHLRLWVLKAHDMKSQASKLKHNLFSVGQLCNADLEVAFRKSTCYTRDLKGNDLITGSRDTGLYSITLQDTSTPNPICLIAKASSLQAWLWHRRLSNLDFDTINLLSKDGENLDKMKEKGDACIFVGHSTNSRAYMTMALEQVSLSPGPQSQENVPHAAKTLTTLNKLDLLFTSTTTYNSIYFNNRCYRYASIEHSNNTLKNTSQAPTQAPTVTPTENINQAETPKENAQVEEDEFMNIFSTPEELHQFDRLDVWELVDRPLCKNVINMKWLGKNKRDKENTVIRNKACLLAKGYNKHEGIDFEESFAPVGRLEAVWLFVVYATHKSFPVYQMDVKTSFLNGSLKEEVYVNQPDGFVDPHHPDKVYRLKKALYGLKQAPRAWYDELSNFLVSKGFSKGGDKLLSWSLKKQDCTSMSSVEAKYVSLSACCAQVLWLRTHLTYYGFHFDKIPMYYDSPAAISISCNPVQHSWTKHIDVSYHFVKEQVKKGRVELFFVGTEYQLVDVFIKALSKDRFKYLVRRLGMICLTPEELEVLANESA</sequence>
<dbReference type="Pfam" id="PF07727">
    <property type="entry name" value="RVT_2"/>
    <property type="match status" value="1"/>
</dbReference>
<dbReference type="EMBL" id="BKCJ010003739">
    <property type="protein sequence ID" value="GEU56892.1"/>
    <property type="molecule type" value="Genomic_DNA"/>
</dbReference>
<feature type="domain" description="Reverse transcriptase Ty1/copia-type" evidence="2">
    <location>
        <begin position="293"/>
        <end position="437"/>
    </location>
</feature>
<feature type="compositionally biased region" description="Polar residues" evidence="1">
    <location>
        <begin position="1"/>
        <end position="27"/>
    </location>
</feature>
<organism evidence="3">
    <name type="scientific">Tanacetum cinerariifolium</name>
    <name type="common">Dalmatian daisy</name>
    <name type="synonym">Chrysanthemum cinerariifolium</name>
    <dbReference type="NCBI Taxonomy" id="118510"/>
    <lineage>
        <taxon>Eukaryota</taxon>
        <taxon>Viridiplantae</taxon>
        <taxon>Streptophyta</taxon>
        <taxon>Embryophyta</taxon>
        <taxon>Tracheophyta</taxon>
        <taxon>Spermatophyta</taxon>
        <taxon>Magnoliopsida</taxon>
        <taxon>eudicotyledons</taxon>
        <taxon>Gunneridae</taxon>
        <taxon>Pentapetalae</taxon>
        <taxon>asterids</taxon>
        <taxon>campanulids</taxon>
        <taxon>Asterales</taxon>
        <taxon>Asteraceae</taxon>
        <taxon>Asteroideae</taxon>
        <taxon>Anthemideae</taxon>
        <taxon>Anthemidinae</taxon>
        <taxon>Tanacetum</taxon>
    </lineage>
</organism>
<proteinExistence type="predicted"/>
<protein>
    <submittedName>
        <fullName evidence="3">Gag-Pol polyprotein</fullName>
    </submittedName>
</protein>
<dbReference type="PANTHER" id="PTHR11439">
    <property type="entry name" value="GAG-POL-RELATED RETROTRANSPOSON"/>
    <property type="match status" value="1"/>
</dbReference>
<comment type="caution">
    <text evidence="3">The sequence shown here is derived from an EMBL/GenBank/DDBJ whole genome shotgun (WGS) entry which is preliminary data.</text>
</comment>
<evidence type="ECO:0000313" key="3">
    <source>
        <dbReference type="EMBL" id="GEU56892.1"/>
    </source>
</evidence>
<accession>A0A6L2L8C8</accession>
<dbReference type="AlphaFoldDB" id="A0A6L2L8C8"/>
<evidence type="ECO:0000259" key="2">
    <source>
        <dbReference type="Pfam" id="PF07727"/>
    </source>
</evidence>
<reference evidence="3" key="1">
    <citation type="journal article" date="2019" name="Sci. Rep.">
        <title>Draft genome of Tanacetum cinerariifolium, the natural source of mosquito coil.</title>
        <authorList>
            <person name="Yamashiro T."/>
            <person name="Shiraishi A."/>
            <person name="Satake H."/>
            <person name="Nakayama K."/>
        </authorList>
    </citation>
    <scope>NUCLEOTIDE SEQUENCE</scope>
</reference>
<gene>
    <name evidence="3" type="ORF">Tci_028870</name>
</gene>
<dbReference type="InterPro" id="IPR013103">
    <property type="entry name" value="RVT_2"/>
</dbReference>
<dbReference type="CDD" id="cd09272">
    <property type="entry name" value="RNase_HI_RT_Ty1"/>
    <property type="match status" value="1"/>
</dbReference>
<dbReference type="PANTHER" id="PTHR11439:SF509">
    <property type="entry name" value="RNA-DIRECTED DNA POLYMERASE"/>
    <property type="match status" value="1"/>
</dbReference>
<evidence type="ECO:0000256" key="1">
    <source>
        <dbReference type="SAM" id="MobiDB-lite"/>
    </source>
</evidence>
<name>A0A6L2L8C8_TANCI</name>